<dbReference type="AlphaFoldDB" id="A0AAN6UDH5"/>
<reference evidence="1" key="1">
    <citation type="journal article" date="2023" name="Mol. Phylogenet. Evol.">
        <title>Genome-scale phylogeny and comparative genomics of the fungal order Sordariales.</title>
        <authorList>
            <person name="Hensen N."/>
            <person name="Bonometti L."/>
            <person name="Westerberg I."/>
            <person name="Brannstrom I.O."/>
            <person name="Guillou S."/>
            <person name="Cros-Aarteil S."/>
            <person name="Calhoun S."/>
            <person name="Haridas S."/>
            <person name="Kuo A."/>
            <person name="Mondo S."/>
            <person name="Pangilinan J."/>
            <person name="Riley R."/>
            <person name="LaButti K."/>
            <person name="Andreopoulos B."/>
            <person name="Lipzen A."/>
            <person name="Chen C."/>
            <person name="Yan M."/>
            <person name="Daum C."/>
            <person name="Ng V."/>
            <person name="Clum A."/>
            <person name="Steindorff A."/>
            <person name="Ohm R.A."/>
            <person name="Martin F."/>
            <person name="Silar P."/>
            <person name="Natvig D.O."/>
            <person name="Lalanne C."/>
            <person name="Gautier V."/>
            <person name="Ament-Velasquez S.L."/>
            <person name="Kruys A."/>
            <person name="Hutchinson M.I."/>
            <person name="Powell A.J."/>
            <person name="Barry K."/>
            <person name="Miller A.N."/>
            <person name="Grigoriev I.V."/>
            <person name="Debuchy R."/>
            <person name="Gladieux P."/>
            <person name="Hiltunen Thoren M."/>
            <person name="Johannesson H."/>
        </authorList>
    </citation>
    <scope>NUCLEOTIDE SEQUENCE</scope>
    <source>
        <strain evidence="1">CBS 123565</strain>
    </source>
</reference>
<organism evidence="1 2">
    <name type="scientific">Trichocladium antarcticum</name>
    <dbReference type="NCBI Taxonomy" id="1450529"/>
    <lineage>
        <taxon>Eukaryota</taxon>
        <taxon>Fungi</taxon>
        <taxon>Dikarya</taxon>
        <taxon>Ascomycota</taxon>
        <taxon>Pezizomycotina</taxon>
        <taxon>Sordariomycetes</taxon>
        <taxon>Sordariomycetidae</taxon>
        <taxon>Sordariales</taxon>
        <taxon>Chaetomiaceae</taxon>
        <taxon>Trichocladium</taxon>
    </lineage>
</organism>
<sequence>MSAENHGSVSRGLRRLLRTIRGKGKGNKISRATLGTLAVLLPELRRRILMAAFGGRTLHLDMQFTHPPRADVFDHCKEEFRYDMQAHCLGAWPLSSLYGPDRDAPRT</sequence>
<proteinExistence type="predicted"/>
<reference evidence="1" key="2">
    <citation type="submission" date="2023-05" db="EMBL/GenBank/DDBJ databases">
        <authorList>
            <consortium name="Lawrence Berkeley National Laboratory"/>
            <person name="Steindorff A."/>
            <person name="Hensen N."/>
            <person name="Bonometti L."/>
            <person name="Westerberg I."/>
            <person name="Brannstrom I.O."/>
            <person name="Guillou S."/>
            <person name="Cros-Aarteil S."/>
            <person name="Calhoun S."/>
            <person name="Haridas S."/>
            <person name="Kuo A."/>
            <person name="Mondo S."/>
            <person name="Pangilinan J."/>
            <person name="Riley R."/>
            <person name="Labutti K."/>
            <person name="Andreopoulos B."/>
            <person name="Lipzen A."/>
            <person name="Chen C."/>
            <person name="Yanf M."/>
            <person name="Daum C."/>
            <person name="Ng V."/>
            <person name="Clum A."/>
            <person name="Ohm R."/>
            <person name="Martin F."/>
            <person name="Silar P."/>
            <person name="Natvig D."/>
            <person name="Lalanne C."/>
            <person name="Gautier V."/>
            <person name="Ament-Velasquez S.L."/>
            <person name="Kruys A."/>
            <person name="Hutchinson M.I."/>
            <person name="Powell A.J."/>
            <person name="Barry K."/>
            <person name="Miller A.N."/>
            <person name="Grigoriev I.V."/>
            <person name="Debuchy R."/>
            <person name="Gladieux P."/>
            <person name="Thoren M.H."/>
            <person name="Johannesson H."/>
        </authorList>
    </citation>
    <scope>NUCLEOTIDE SEQUENCE</scope>
    <source>
        <strain evidence="1">CBS 123565</strain>
    </source>
</reference>
<gene>
    <name evidence="1" type="ORF">BT67DRAFT_436865</name>
</gene>
<accession>A0AAN6UDH5</accession>
<comment type="caution">
    <text evidence="1">The sequence shown here is derived from an EMBL/GenBank/DDBJ whole genome shotgun (WGS) entry which is preliminary data.</text>
</comment>
<dbReference type="Proteomes" id="UP001304895">
    <property type="component" value="Unassembled WGS sequence"/>
</dbReference>
<dbReference type="EMBL" id="MU853433">
    <property type="protein sequence ID" value="KAK4130645.1"/>
    <property type="molecule type" value="Genomic_DNA"/>
</dbReference>
<evidence type="ECO:0000313" key="2">
    <source>
        <dbReference type="Proteomes" id="UP001304895"/>
    </source>
</evidence>
<keyword evidence="2" id="KW-1185">Reference proteome</keyword>
<evidence type="ECO:0000313" key="1">
    <source>
        <dbReference type="EMBL" id="KAK4130645.1"/>
    </source>
</evidence>
<protein>
    <submittedName>
        <fullName evidence="1">Uncharacterized protein</fullName>
    </submittedName>
</protein>
<name>A0AAN6UDH5_9PEZI</name>